<accession>A0A9N9SGD1</accession>
<gene>
    <name evidence="9" type="ORF">PHAECO_LOCUS6264</name>
</gene>
<dbReference type="PANTHER" id="PTHR24403">
    <property type="entry name" value="ZINC FINGER PROTEIN"/>
    <property type="match status" value="1"/>
</dbReference>
<dbReference type="AlphaFoldDB" id="A0A9N9SGD1"/>
<dbReference type="Proteomes" id="UP001153737">
    <property type="component" value="Chromosome 2"/>
</dbReference>
<evidence type="ECO:0000256" key="6">
    <source>
        <dbReference type="PROSITE-ProRule" id="PRU01263"/>
    </source>
</evidence>
<evidence type="ECO:0000256" key="4">
    <source>
        <dbReference type="ARBA" id="ARBA00022833"/>
    </source>
</evidence>
<feature type="binding site" evidence="6">
    <location>
        <position position="44"/>
    </location>
    <ligand>
        <name>Zn(2+)</name>
        <dbReference type="ChEBI" id="CHEBI:29105"/>
    </ligand>
</feature>
<dbReference type="GO" id="GO:0008270">
    <property type="term" value="F:zinc ion binding"/>
    <property type="evidence" value="ECO:0007669"/>
    <property type="project" value="UniProtKB-UniRule"/>
</dbReference>
<evidence type="ECO:0008006" key="11">
    <source>
        <dbReference type="Google" id="ProtNLM"/>
    </source>
</evidence>
<dbReference type="InterPro" id="IPR050688">
    <property type="entry name" value="Zinc_finger/UBP_domain"/>
</dbReference>
<evidence type="ECO:0000259" key="8">
    <source>
        <dbReference type="PROSITE" id="PS51915"/>
    </source>
</evidence>
<keyword evidence="10" id="KW-1185">Reference proteome</keyword>
<reference evidence="9" key="2">
    <citation type="submission" date="2022-10" db="EMBL/GenBank/DDBJ databases">
        <authorList>
            <consortium name="ENA_rothamsted_submissions"/>
            <consortium name="culmorum"/>
            <person name="King R."/>
        </authorList>
    </citation>
    <scope>NUCLEOTIDE SEQUENCE</scope>
</reference>
<dbReference type="Pfam" id="PF00096">
    <property type="entry name" value="zf-C2H2"/>
    <property type="match status" value="1"/>
</dbReference>
<dbReference type="InterPro" id="IPR013087">
    <property type="entry name" value="Znf_C2H2_type"/>
</dbReference>
<feature type="binding site" evidence="6">
    <location>
        <position position="8"/>
    </location>
    <ligand>
        <name>Zn(2+)</name>
        <dbReference type="ChEBI" id="CHEBI:29105"/>
    </ligand>
</feature>
<feature type="domain" description="ZAD" evidence="8">
    <location>
        <begin position="3"/>
        <end position="71"/>
    </location>
</feature>
<proteinExistence type="predicted"/>
<dbReference type="PROSITE" id="PS50157">
    <property type="entry name" value="ZINC_FINGER_C2H2_2"/>
    <property type="match status" value="1"/>
</dbReference>
<organism evidence="9 10">
    <name type="scientific">Phaedon cochleariae</name>
    <name type="common">Mustard beetle</name>
    <dbReference type="NCBI Taxonomy" id="80249"/>
    <lineage>
        <taxon>Eukaryota</taxon>
        <taxon>Metazoa</taxon>
        <taxon>Ecdysozoa</taxon>
        <taxon>Arthropoda</taxon>
        <taxon>Hexapoda</taxon>
        <taxon>Insecta</taxon>
        <taxon>Pterygota</taxon>
        <taxon>Neoptera</taxon>
        <taxon>Endopterygota</taxon>
        <taxon>Coleoptera</taxon>
        <taxon>Polyphaga</taxon>
        <taxon>Cucujiformia</taxon>
        <taxon>Chrysomeloidea</taxon>
        <taxon>Chrysomelidae</taxon>
        <taxon>Chrysomelinae</taxon>
        <taxon>Chrysomelini</taxon>
        <taxon>Phaedon</taxon>
    </lineage>
</organism>
<feature type="domain" description="C2H2-type" evidence="7">
    <location>
        <begin position="447"/>
        <end position="474"/>
    </location>
</feature>
<keyword evidence="4 6" id="KW-0862">Zinc</keyword>
<name>A0A9N9SGD1_PHACE</name>
<feature type="binding site" evidence="6">
    <location>
        <position position="47"/>
    </location>
    <ligand>
        <name>Zn(2+)</name>
        <dbReference type="ChEBI" id="CHEBI:29105"/>
    </ligand>
</feature>
<keyword evidence="1 6" id="KW-0479">Metal-binding</keyword>
<feature type="binding site" evidence="6">
    <location>
        <position position="5"/>
    </location>
    <ligand>
        <name>Zn(2+)</name>
        <dbReference type="ChEBI" id="CHEBI:29105"/>
    </ligand>
</feature>
<dbReference type="PROSITE" id="PS51915">
    <property type="entry name" value="ZAD"/>
    <property type="match status" value="1"/>
</dbReference>
<dbReference type="SMART" id="SM00355">
    <property type="entry name" value="ZnF_C2H2"/>
    <property type="match status" value="10"/>
</dbReference>
<evidence type="ECO:0000313" key="9">
    <source>
        <dbReference type="EMBL" id="CAG9818664.1"/>
    </source>
</evidence>
<dbReference type="GO" id="GO:0045944">
    <property type="term" value="P:positive regulation of transcription by RNA polymerase II"/>
    <property type="evidence" value="ECO:0007669"/>
    <property type="project" value="TreeGrafter"/>
</dbReference>
<evidence type="ECO:0000313" key="10">
    <source>
        <dbReference type="Proteomes" id="UP001153737"/>
    </source>
</evidence>
<evidence type="ECO:0000256" key="5">
    <source>
        <dbReference type="PROSITE-ProRule" id="PRU00042"/>
    </source>
</evidence>
<dbReference type="PROSITE" id="PS00028">
    <property type="entry name" value="ZINC_FINGER_C2H2_1"/>
    <property type="match status" value="1"/>
</dbReference>
<dbReference type="OrthoDB" id="3561125at2759"/>
<dbReference type="InterPro" id="IPR012934">
    <property type="entry name" value="Znf_AD"/>
</dbReference>
<dbReference type="PANTHER" id="PTHR24403:SF67">
    <property type="entry name" value="FI01116P-RELATED"/>
    <property type="match status" value="1"/>
</dbReference>
<reference evidence="9" key="1">
    <citation type="submission" date="2022-01" db="EMBL/GenBank/DDBJ databases">
        <authorList>
            <person name="King R."/>
        </authorList>
    </citation>
    <scope>NUCLEOTIDE SEQUENCE</scope>
</reference>
<sequence>MTNICRLCLRSGDKCENIENLLRDLLDALLLKLDFERSKNPVICKDCLNRIHKLFDFKTLCLYTEDVLHPFINKQDGQVKQVNLLSVLSETKHLNSENVQICRLCLEVIKDSDNVKNEVLQNEFEDVFKNHLPEVSLHATNAPLICNNCRKHLLEFDEFVSVCTNTEERIKNISKEEVGPAQLVDLSELYSILPIPTKEEVYLKRESPIDYSDMTAAIQSLLDSCQYSQDTKLFKCCSCAFETAVKKRIKSHLLTHLDQSLLPIYKCEWENCTWTGRHPHSIKKHFKAHSKEIVCSVCDLKCYGDFEYRRHFNSTHKEGEFWRCNKCDYVSDSRMGLFRHVRVHREDFLECIKCTFKSKYRASMVEHNRVVHEKGLKRHKPRKEGADAYYCHDCSFITKVKASIRNHVLTHKSKSEMPLLECDECDYTSKSKIFLKKHKKTHLNIMYTCAVCDASFSSESGLEKHRRLHFKKKLKCPECDYENLDLYRLKVHMEKHQKVTAGTVHKCKSCSFQSAWKSCVSKHVRTVHKQKLTKENDGKS</sequence>
<evidence type="ECO:0000256" key="1">
    <source>
        <dbReference type="ARBA" id="ARBA00022723"/>
    </source>
</evidence>
<dbReference type="SUPFAM" id="SSF57667">
    <property type="entry name" value="beta-beta-alpha zinc fingers"/>
    <property type="match status" value="1"/>
</dbReference>
<dbReference type="InterPro" id="IPR036236">
    <property type="entry name" value="Znf_C2H2_sf"/>
</dbReference>
<keyword evidence="2" id="KW-0677">Repeat</keyword>
<dbReference type="GO" id="GO:0005634">
    <property type="term" value="C:nucleus"/>
    <property type="evidence" value="ECO:0007669"/>
    <property type="project" value="InterPro"/>
</dbReference>
<evidence type="ECO:0000259" key="7">
    <source>
        <dbReference type="PROSITE" id="PS50157"/>
    </source>
</evidence>
<dbReference type="SMART" id="SM00868">
    <property type="entry name" value="zf-AD"/>
    <property type="match status" value="2"/>
</dbReference>
<evidence type="ECO:0000256" key="2">
    <source>
        <dbReference type="ARBA" id="ARBA00022737"/>
    </source>
</evidence>
<dbReference type="EMBL" id="OU896708">
    <property type="protein sequence ID" value="CAG9818664.1"/>
    <property type="molecule type" value="Genomic_DNA"/>
</dbReference>
<evidence type="ECO:0000256" key="3">
    <source>
        <dbReference type="ARBA" id="ARBA00022771"/>
    </source>
</evidence>
<dbReference type="Gene3D" id="3.30.160.60">
    <property type="entry name" value="Classic Zinc Finger"/>
    <property type="match status" value="3"/>
</dbReference>
<dbReference type="Gene3D" id="3.40.1800.20">
    <property type="match status" value="1"/>
</dbReference>
<protein>
    <recommendedName>
        <fullName evidence="11">Zinc finger protein</fullName>
    </recommendedName>
</protein>
<keyword evidence="3 5" id="KW-0863">Zinc-finger</keyword>